<keyword evidence="2" id="KW-1133">Transmembrane helix</keyword>
<dbReference type="RefSeq" id="XP_018380465.1">
    <property type="nucleotide sequence ID" value="XM_018523845.1"/>
</dbReference>
<feature type="domain" description="Rhodopsin" evidence="3">
    <location>
        <begin position="40"/>
        <end position="275"/>
    </location>
</feature>
<dbReference type="AlphaFoldDB" id="A0A177D5T6"/>
<feature type="transmembrane region" description="Helical" evidence="2">
    <location>
        <begin position="59"/>
        <end position="79"/>
    </location>
</feature>
<dbReference type="PANTHER" id="PTHR39614">
    <property type="entry name" value="INTEGRAL MEMBRANE PROTEIN"/>
    <property type="match status" value="1"/>
</dbReference>
<sequence length="411" mass="45630">MCNQQAQQENALISAQNHGTILVMVAWFLACLLAICTIARVIARYRSEHLRHLTSTDDIIIIAASIFALGSTVIISTALDSGLGKKNCLLDDGDLEQIQLKLFVTTICFVLTISLAKSSVLLFLYHLADNTFRRASVLAVSVLVLVWTIAVLGGTVFQCELPTPWMVWTGKCIPLVPFWMIATIFDVVLETAIIALCTHRVWTLRESCRQKTLATLLLSMRFILVAASVIRLVYLQQAYGRNGDPAFNSIPYAVATQSQTTLAVLIVCSLCLKPYARFEASRSQAPKHKFRHSKHWSGSITIGGTPYESYNSFPPPIIREPLLSIQASMSQPNSPAVSRHSLNDDILLPDIPVPTRSAKRPLRPPPPSEEQRPDLSMFTRNITIRQPPVVTRLGALQEKQSYNGLRVRNLT</sequence>
<dbReference type="OMA" id="VFQCELP"/>
<organism evidence="4 5">
    <name type="scientific">Alternaria alternata</name>
    <name type="common">Alternaria rot fungus</name>
    <name type="synonym">Torula alternata</name>
    <dbReference type="NCBI Taxonomy" id="5599"/>
    <lineage>
        <taxon>Eukaryota</taxon>
        <taxon>Fungi</taxon>
        <taxon>Dikarya</taxon>
        <taxon>Ascomycota</taxon>
        <taxon>Pezizomycotina</taxon>
        <taxon>Dothideomycetes</taxon>
        <taxon>Pleosporomycetidae</taxon>
        <taxon>Pleosporales</taxon>
        <taxon>Pleosporineae</taxon>
        <taxon>Pleosporaceae</taxon>
        <taxon>Alternaria</taxon>
        <taxon>Alternaria sect. Alternaria</taxon>
        <taxon>Alternaria alternata complex</taxon>
    </lineage>
</organism>
<gene>
    <name evidence="4" type="ORF">CC77DRAFT_1013584</name>
</gene>
<protein>
    <recommendedName>
        <fullName evidence="3">Rhodopsin domain-containing protein</fullName>
    </recommendedName>
</protein>
<name>A0A177D5T6_ALTAL</name>
<feature type="transmembrane region" description="Helical" evidence="2">
    <location>
        <begin position="178"/>
        <end position="201"/>
    </location>
</feature>
<dbReference type="InterPro" id="IPR049326">
    <property type="entry name" value="Rhodopsin_dom_fungi"/>
</dbReference>
<feature type="transmembrane region" description="Helical" evidence="2">
    <location>
        <begin position="137"/>
        <end position="158"/>
    </location>
</feature>
<keyword evidence="5" id="KW-1185">Reference proteome</keyword>
<feature type="region of interest" description="Disordered" evidence="1">
    <location>
        <begin position="346"/>
        <end position="375"/>
    </location>
</feature>
<keyword evidence="2" id="KW-0812">Transmembrane</keyword>
<dbReference type="GeneID" id="29109439"/>
<dbReference type="EMBL" id="KV441496">
    <property type="protein sequence ID" value="OAG15044.1"/>
    <property type="molecule type" value="Genomic_DNA"/>
</dbReference>
<accession>A0A177D5T6</accession>
<reference evidence="4 5" key="1">
    <citation type="submission" date="2016-05" db="EMBL/GenBank/DDBJ databases">
        <title>Comparative analysis of secretome profiles of manganese(II)-oxidizing ascomycete fungi.</title>
        <authorList>
            <consortium name="DOE Joint Genome Institute"/>
            <person name="Zeiner C.A."/>
            <person name="Purvine S.O."/>
            <person name="Zink E.M."/>
            <person name="Wu S."/>
            <person name="Pasa-Tolic L."/>
            <person name="Chaput D.L."/>
            <person name="Haridas S."/>
            <person name="Grigoriev I.V."/>
            <person name="Santelli C.M."/>
            <person name="Hansel C.M."/>
        </authorList>
    </citation>
    <scope>NUCLEOTIDE SEQUENCE [LARGE SCALE GENOMIC DNA]</scope>
    <source>
        <strain evidence="4 5">SRC1lrK2f</strain>
    </source>
</reference>
<feature type="transmembrane region" description="Helical" evidence="2">
    <location>
        <begin position="254"/>
        <end position="272"/>
    </location>
</feature>
<keyword evidence="2" id="KW-0472">Membrane</keyword>
<dbReference type="Proteomes" id="UP000077248">
    <property type="component" value="Unassembled WGS sequence"/>
</dbReference>
<evidence type="ECO:0000313" key="5">
    <source>
        <dbReference type="Proteomes" id="UP000077248"/>
    </source>
</evidence>
<evidence type="ECO:0000259" key="3">
    <source>
        <dbReference type="Pfam" id="PF20684"/>
    </source>
</evidence>
<proteinExistence type="predicted"/>
<dbReference type="VEuPathDB" id="FungiDB:CC77DRAFT_1013584"/>
<dbReference type="Pfam" id="PF20684">
    <property type="entry name" value="Fung_rhodopsin"/>
    <property type="match status" value="1"/>
</dbReference>
<dbReference type="PANTHER" id="PTHR39614:SF2">
    <property type="entry name" value="INTEGRAL MEMBRANE PROTEIN"/>
    <property type="match status" value="1"/>
</dbReference>
<feature type="transmembrane region" description="Helical" evidence="2">
    <location>
        <begin position="213"/>
        <end position="234"/>
    </location>
</feature>
<feature type="transmembrane region" description="Helical" evidence="2">
    <location>
        <begin position="20"/>
        <end position="39"/>
    </location>
</feature>
<evidence type="ECO:0000256" key="1">
    <source>
        <dbReference type="SAM" id="MobiDB-lite"/>
    </source>
</evidence>
<evidence type="ECO:0000256" key="2">
    <source>
        <dbReference type="SAM" id="Phobius"/>
    </source>
</evidence>
<feature type="transmembrane region" description="Helical" evidence="2">
    <location>
        <begin position="99"/>
        <end position="125"/>
    </location>
</feature>
<evidence type="ECO:0000313" key="4">
    <source>
        <dbReference type="EMBL" id="OAG15044.1"/>
    </source>
</evidence>
<dbReference type="KEGG" id="aalt:CC77DRAFT_1013584"/>